<feature type="non-terminal residue" evidence="2">
    <location>
        <position position="1"/>
    </location>
</feature>
<dbReference type="GeneID" id="72001906"/>
<evidence type="ECO:0000256" key="1">
    <source>
        <dbReference type="SAM" id="MobiDB-lite"/>
    </source>
</evidence>
<organism evidence="2 3">
    <name type="scientific">Rhodofomes roseus</name>
    <dbReference type="NCBI Taxonomy" id="34475"/>
    <lineage>
        <taxon>Eukaryota</taxon>
        <taxon>Fungi</taxon>
        <taxon>Dikarya</taxon>
        <taxon>Basidiomycota</taxon>
        <taxon>Agaricomycotina</taxon>
        <taxon>Agaricomycetes</taxon>
        <taxon>Polyporales</taxon>
        <taxon>Rhodofomes</taxon>
    </lineage>
</organism>
<accession>A0ABQ8K0A1</accession>
<evidence type="ECO:0000313" key="3">
    <source>
        <dbReference type="Proteomes" id="UP000814176"/>
    </source>
</evidence>
<comment type="caution">
    <text evidence="2">The sequence shown here is derived from an EMBL/GenBank/DDBJ whole genome shotgun (WGS) entry which is preliminary data.</text>
</comment>
<dbReference type="EMBL" id="JADCUA010000034">
    <property type="protein sequence ID" value="KAH9830051.1"/>
    <property type="molecule type" value="Genomic_DNA"/>
</dbReference>
<protein>
    <recommendedName>
        <fullName evidence="4">CCHC-type domain-containing protein</fullName>
    </recommendedName>
</protein>
<feature type="region of interest" description="Disordered" evidence="1">
    <location>
        <begin position="75"/>
        <end position="99"/>
    </location>
</feature>
<reference evidence="2 3" key="1">
    <citation type="journal article" date="2021" name="Environ. Microbiol.">
        <title>Gene family expansions and transcriptome signatures uncover fungal adaptations to wood decay.</title>
        <authorList>
            <person name="Hage H."/>
            <person name="Miyauchi S."/>
            <person name="Viragh M."/>
            <person name="Drula E."/>
            <person name="Min B."/>
            <person name="Chaduli D."/>
            <person name="Navarro D."/>
            <person name="Favel A."/>
            <person name="Norest M."/>
            <person name="Lesage-Meessen L."/>
            <person name="Balint B."/>
            <person name="Merenyi Z."/>
            <person name="de Eugenio L."/>
            <person name="Morin E."/>
            <person name="Martinez A.T."/>
            <person name="Baldrian P."/>
            <person name="Stursova M."/>
            <person name="Martinez M.J."/>
            <person name="Novotny C."/>
            <person name="Magnuson J.K."/>
            <person name="Spatafora J.W."/>
            <person name="Maurice S."/>
            <person name="Pangilinan J."/>
            <person name="Andreopoulos W."/>
            <person name="LaButti K."/>
            <person name="Hundley H."/>
            <person name="Na H."/>
            <person name="Kuo A."/>
            <person name="Barry K."/>
            <person name="Lipzen A."/>
            <person name="Henrissat B."/>
            <person name="Riley R."/>
            <person name="Ahrendt S."/>
            <person name="Nagy L.G."/>
            <person name="Grigoriev I.V."/>
            <person name="Martin F."/>
            <person name="Rosso M.N."/>
        </authorList>
    </citation>
    <scope>NUCLEOTIDE SEQUENCE [LARGE SCALE GENOMIC DNA]</scope>
    <source>
        <strain evidence="2 3">CIRM-BRFM 1785</strain>
    </source>
</reference>
<proteinExistence type="predicted"/>
<evidence type="ECO:0000313" key="2">
    <source>
        <dbReference type="EMBL" id="KAH9830051.1"/>
    </source>
</evidence>
<dbReference type="Proteomes" id="UP000814176">
    <property type="component" value="Unassembled WGS sequence"/>
</dbReference>
<keyword evidence="3" id="KW-1185">Reference proteome</keyword>
<sequence length="99" mass="11000">CATCLGRHKHRVFDCDATHTWNKAFEVMSKRSGKDFMLKDGRSLCYDWQRGRGCRSSLHDNRHICSGCGKATHGAQNCPRAEPLTPSNPVPGKRVGETA</sequence>
<name>A0ABQ8K0A1_9APHY</name>
<dbReference type="RefSeq" id="XP_047773414.1">
    <property type="nucleotide sequence ID" value="XM_047921174.1"/>
</dbReference>
<evidence type="ECO:0008006" key="4">
    <source>
        <dbReference type="Google" id="ProtNLM"/>
    </source>
</evidence>
<gene>
    <name evidence="2" type="ORF">C8Q71DRAFT_717584</name>
</gene>